<evidence type="ECO:0000313" key="5">
    <source>
        <dbReference type="WBParaSite" id="HPLM_0000968501-mRNA-1"/>
    </source>
</evidence>
<dbReference type="OrthoDB" id="5845888at2759"/>
<gene>
    <name evidence="3" type="ORF">HPLM_LOCUS9677</name>
</gene>
<accession>A0A0N4WFZ3</accession>
<sequence length="91" mass="10467">MNTIICIVIFAGVVLSAPGAKEDKRHRGHHGDLENSLLPPFLENVTREARKEYFKIIFSKNETIREQKKEVLEWAEKNNVTVRISSFGEKN</sequence>
<feature type="chain" id="PRO_5043123672" evidence="1">
    <location>
        <begin position="17"/>
        <end position="91"/>
    </location>
</feature>
<dbReference type="WBParaSite" id="HPLM_0000968501-mRNA-1">
    <property type="protein sequence ID" value="HPLM_0000968501-mRNA-1"/>
    <property type="gene ID" value="HPLM_0000968501"/>
</dbReference>
<feature type="signal peptide" evidence="1">
    <location>
        <begin position="1"/>
        <end position="16"/>
    </location>
</feature>
<keyword evidence="1" id="KW-0732">Signal</keyword>
<evidence type="ECO:0000313" key="3">
    <source>
        <dbReference type="EMBL" id="VDO38116.1"/>
    </source>
</evidence>
<dbReference type="PANTHER" id="PTHR21593">
    <property type="entry name" value="PRION-LIKE- Q/N-RICH -DOMAIN-BEARING PROTEIN PROTEIN"/>
    <property type="match status" value="1"/>
</dbReference>
<dbReference type="EMBL" id="UZAF01017119">
    <property type="protein sequence ID" value="VDO38116.1"/>
    <property type="molecule type" value="Genomic_DNA"/>
</dbReference>
<evidence type="ECO:0000313" key="4">
    <source>
        <dbReference type="Proteomes" id="UP000268014"/>
    </source>
</evidence>
<proteinExistence type="predicted"/>
<reference evidence="5" key="1">
    <citation type="submission" date="2017-02" db="UniProtKB">
        <authorList>
            <consortium name="WormBaseParasite"/>
        </authorList>
    </citation>
    <scope>IDENTIFICATION</scope>
</reference>
<dbReference type="PANTHER" id="PTHR21593:SF36">
    <property type="entry name" value="DUF148 DOMAIN-CONTAINING PROTEIN-RELATED"/>
    <property type="match status" value="1"/>
</dbReference>
<feature type="domain" description="SXP/RAL-2 family protein Ani s 5-like cation-binding" evidence="2">
    <location>
        <begin position="48"/>
        <end position="90"/>
    </location>
</feature>
<dbReference type="Pfam" id="PF02520">
    <property type="entry name" value="ANIS5_cation-bd"/>
    <property type="match status" value="1"/>
</dbReference>
<protein>
    <submittedName>
        <fullName evidence="5">DUF148 domain-containing protein</fullName>
    </submittedName>
</protein>
<dbReference type="Proteomes" id="UP000268014">
    <property type="component" value="Unassembled WGS sequence"/>
</dbReference>
<dbReference type="InterPro" id="IPR003677">
    <property type="entry name" value="ANIS5_cation-bd"/>
</dbReference>
<evidence type="ECO:0000259" key="2">
    <source>
        <dbReference type="Pfam" id="PF02520"/>
    </source>
</evidence>
<dbReference type="InterPro" id="IPR052823">
    <property type="entry name" value="SXP/RAL-2_related"/>
</dbReference>
<reference evidence="3 4" key="2">
    <citation type="submission" date="2018-11" db="EMBL/GenBank/DDBJ databases">
        <authorList>
            <consortium name="Pathogen Informatics"/>
        </authorList>
    </citation>
    <scope>NUCLEOTIDE SEQUENCE [LARGE SCALE GENOMIC DNA]</scope>
    <source>
        <strain evidence="3 4">MHpl1</strain>
    </source>
</reference>
<dbReference type="AlphaFoldDB" id="A0A0N4WFZ3"/>
<organism evidence="5">
    <name type="scientific">Haemonchus placei</name>
    <name type="common">Barber's pole worm</name>
    <dbReference type="NCBI Taxonomy" id="6290"/>
    <lineage>
        <taxon>Eukaryota</taxon>
        <taxon>Metazoa</taxon>
        <taxon>Ecdysozoa</taxon>
        <taxon>Nematoda</taxon>
        <taxon>Chromadorea</taxon>
        <taxon>Rhabditida</taxon>
        <taxon>Rhabditina</taxon>
        <taxon>Rhabditomorpha</taxon>
        <taxon>Strongyloidea</taxon>
        <taxon>Trichostrongylidae</taxon>
        <taxon>Haemonchus</taxon>
    </lineage>
</organism>
<evidence type="ECO:0000256" key="1">
    <source>
        <dbReference type="SAM" id="SignalP"/>
    </source>
</evidence>
<name>A0A0N4WFZ3_HAEPC</name>
<keyword evidence="4" id="KW-1185">Reference proteome</keyword>